<feature type="compositionally biased region" description="Low complexity" evidence="9">
    <location>
        <begin position="15"/>
        <end position="24"/>
    </location>
</feature>
<dbReference type="Pfam" id="PF00307">
    <property type="entry name" value="CH"/>
    <property type="match status" value="2"/>
</dbReference>
<dbReference type="SUPFAM" id="SSF54695">
    <property type="entry name" value="POZ domain"/>
    <property type="match status" value="1"/>
</dbReference>
<feature type="compositionally biased region" description="Basic and acidic residues" evidence="9">
    <location>
        <begin position="1595"/>
        <end position="1604"/>
    </location>
</feature>
<dbReference type="InterPro" id="IPR001715">
    <property type="entry name" value="CH_dom"/>
</dbReference>
<dbReference type="FunFam" id="1.20.58.60:FF:000033">
    <property type="entry name" value="Spectrin beta chain"/>
    <property type="match status" value="1"/>
</dbReference>
<dbReference type="SMART" id="SM00150">
    <property type="entry name" value="SPEC"/>
    <property type="match status" value="13"/>
</dbReference>
<dbReference type="InterPro" id="IPR041681">
    <property type="entry name" value="PH_9"/>
</dbReference>
<dbReference type="Gene3D" id="2.30.29.30">
    <property type="entry name" value="Pleckstrin-homology domain (PH domain)/Phosphotyrosine-binding domain (PTB)"/>
    <property type="match status" value="1"/>
</dbReference>
<dbReference type="InterPro" id="IPR001589">
    <property type="entry name" value="Actinin_actin-bd_CS"/>
</dbReference>
<evidence type="ECO:0000256" key="9">
    <source>
        <dbReference type="SAM" id="MobiDB-lite"/>
    </source>
</evidence>
<feature type="region of interest" description="Disordered" evidence="9">
    <location>
        <begin position="1260"/>
        <end position="1280"/>
    </location>
</feature>
<dbReference type="InterPro" id="IPR018159">
    <property type="entry name" value="Spectrin/alpha-actinin"/>
</dbReference>
<dbReference type="KEGG" id="pcoo:112851316"/>
<dbReference type="FunFam" id="1.20.58.60:FF:000018">
    <property type="entry name" value="Spectrin beta chain"/>
    <property type="match status" value="1"/>
</dbReference>
<dbReference type="InterPro" id="IPR036872">
    <property type="entry name" value="CH_dom_sf"/>
</dbReference>
<evidence type="ECO:0000313" key="12">
    <source>
        <dbReference type="Proteomes" id="UP000515131"/>
    </source>
</evidence>
<feature type="compositionally biased region" description="Basic and acidic residues" evidence="9">
    <location>
        <begin position="1695"/>
        <end position="1726"/>
    </location>
</feature>
<reference evidence="13" key="1">
    <citation type="submission" date="2025-08" db="UniProtKB">
        <authorList>
            <consortium name="RefSeq"/>
        </authorList>
    </citation>
    <scope>IDENTIFICATION</scope>
    <source>
        <tissue evidence="13">Blood</tissue>
    </source>
</reference>
<sequence>MAQVPGEVDNMEGLPAPNNNNPAARWESPDRGWEREQPAAATAAASLFECSRIKALAGTWKRAGPRPTRGRMRIHSLENVDKALQFLKEQRVHLENVGSHDIVDGNHRLTLGLVWTIILRFQIQVIKIETEDNRETRSAKDALLLWCQMKTAGYPEVNIQNFTTSWRDGLAFNALIHRHRPDLVDFSKLTKSNANYNLQRAFRTAEQHLGLTRLLDPEDTKIEAQRLLVLPKATQLDNFGYELPAVEAAMKKHEAIEADIAAYEERVQGVAELAQALAAEGYYDARRVAAQRDSVLRQWALLTGLVGARRTRLEQNLALQKIFQEMVYMVDWMEEMQAQLLSRECGQHLVEAEDLLQKHGLLEGDIAAQSERVEALNAAALRFSQLQAARRERRLQEARALHQFGADLDGLLDWLRDAYRLAAAGDFGHDEASSRRLARQHRALTGEVEAHRGPVGGLRRQLATLGGASGAGPLVVALQVRVVEAEQLFAEVTEVAALRRQWLRDALAVYRMFGEVHACELWIGEKEQWLLAMRVPDSLDDVEVVQHRFESLDQEMNSLMGRVLDVNHTVQELVEGGHPSSDEVRSCQDHLNSRWNRIVELVEQRKEEVSAVLLVENHVLEVAEVRAQVREKRRAVESAPRAGGALQWRLSGLEAALQALEPRQAALQEEAALLAVRFPAQAARLHQGAEELGAEWGALASAAQACGEAVAAAGRLQRFLHDLDAFLDWLVRAQEAAGGVEGPLPGSLEEADALLARHAALKEEVDQREEDYARIVAASEALLAADGAELGPGLALDEWLPHLELGWHKLLGLWEARREALVQAHVYQLFLRDLRQARAVLRNQEVALSGLELPGTVESVEEALKRHRDFLTTMELNQQKMQVAVQAAEGLLRQGNAYGEQAQEAVTRLLEKSQENQLRAQQWMQKLHDQLGLQHFLRDCHELDGWIHEKMLMARDGTREDGHKLHKRWLRHQAFMAELAQNKEWLEKIEREGQQLMQEKPELAASVRKKLGEIRQCWAELESTTQAKARQLFEASKADQLVQSFVELDKKLLHMESQLQDVDPGGDLATVNSQLKKLQELCLTMTHGKLSLQEVNLLAQGSNEQISRRQSQVDRLYVALKELGEERRVSLEQQYWLYQLSRQVDELEHWIAEKEVVAGSPELGQDFEHVTVLQEKFSEFASETGTAGRERLAAVNQMVDELIECGHTAAATMAEWKDGLNEAWAELLELMGTRAQLLAASRELHKFFSDARELQGQIEEKRRRLPRLTAPPEPRPSASSMQRTLRAFEHDLQLLVSQVRQLQEGAAQLRTVYAGEHAEAIASREQEVLQGWKELLAACEDARLHVSSTADALRFHSQARDLLSWMDGIAGQIGAADKPRDVSSVEVLMNYHQGLKTELEARVPELTACQELGRSLLLNKSAMADEIQAQLDKLGTRKEEVSEKWDRHWEWLQQMLEVHQFAQEAVVADAWLTAQEPLLQSRELGSSVDEVEQLIRRHEAFRKAAAAWEERFSSLRRLTTIEKLKAEQSKQPPTPLLGRKFFGDPTELAAKAAPLLRPGGYERGLEPLARRASDTLSAEVRTRVGYVRQELKPERLQPRIDRLPEIPGRVETPAPPAAPEDAAETPGVLAAAEQVRPRPERQESADRAEELPRRRRPERQESADQPEEAARRRRPERQESADHEAAHSLTLGRYEQMERRRERRERRLERQESSEQEMPTRGELAKGKATLADIVEQLQEKEAGPGLPVGPSLPQPRELPPGRLPNGLEPPERTPRPDRPRARDRPKPRRRPRPREGGEGGGSRRSRSAPAQGGSAPAPPPPPTHTVQHEGFLLRKRELDANRKSSNRSWVSLYCVLSKGELGFYKDAKGPASGGTHGGEPLLSLHKATSEVASDYKKKKHVFKLQTQDGSEFLLQAKDEIFIDRDPTVFAPILNFLRTKELDPRGVHGSSLLHEAQFYGLTPLVRRLQLREELDRSSCGNVLFNGYLPPPVFPVKRRNRHSLVGPQQSGGRPAPVRRSNTMPPNLGNAGLLGRVLDERAPPSPSGPPEEPGIVRLVCGHHNWIAVAYTQFLVCYRLKEASGWQLVFSSPRLDWPIERLALTARVLGGALGEHDKMVAAATGSEILLWALQAEGGGSEIAPRWTHSQKEDLPPQPLRPVESGCLSVLPRPVAQEKSLRQSRNAGCTWWKDVVPSFSTKSLAVSKASCRVQSCPPEKCAGPQQCLTPVPQVLPSPSPSARKRQVSLNWQPLT</sequence>
<name>A0A6P6H4R4_PUMCO</name>
<organism evidence="12 13">
    <name type="scientific">Puma concolor</name>
    <name type="common">Mountain lion</name>
    <name type="synonym">Felis concolor</name>
    <dbReference type="NCBI Taxonomy" id="9696"/>
    <lineage>
        <taxon>Eukaryota</taxon>
        <taxon>Metazoa</taxon>
        <taxon>Chordata</taxon>
        <taxon>Craniata</taxon>
        <taxon>Vertebrata</taxon>
        <taxon>Euteleostomi</taxon>
        <taxon>Mammalia</taxon>
        <taxon>Eutheria</taxon>
        <taxon>Laurasiatheria</taxon>
        <taxon>Carnivora</taxon>
        <taxon>Feliformia</taxon>
        <taxon>Felidae</taxon>
        <taxon>Felinae</taxon>
        <taxon>Puma</taxon>
    </lineage>
</organism>
<comment type="similarity">
    <text evidence="2">Belongs to the spectrin family.</text>
</comment>
<dbReference type="InterPro" id="IPR011333">
    <property type="entry name" value="SKP1/BTB/POZ_sf"/>
</dbReference>
<dbReference type="GO" id="GO:0051693">
    <property type="term" value="P:actin filament capping"/>
    <property type="evidence" value="ECO:0007669"/>
    <property type="project" value="UniProtKB-KW"/>
</dbReference>
<dbReference type="PROSITE" id="PS00020">
    <property type="entry name" value="ACTININ_2"/>
    <property type="match status" value="1"/>
</dbReference>
<feature type="compositionally biased region" description="Pro residues" evidence="9">
    <location>
        <begin position="1751"/>
        <end position="1763"/>
    </location>
</feature>
<dbReference type="SUPFAM" id="SSF50729">
    <property type="entry name" value="PH domain-like"/>
    <property type="match status" value="1"/>
</dbReference>
<comment type="subcellular location">
    <subcellularLocation>
        <location evidence="1">Cytoplasm</location>
        <location evidence="1">Cytoskeleton</location>
    </subcellularLocation>
</comment>
<dbReference type="CDD" id="cd10571">
    <property type="entry name" value="PH_beta_spectrin"/>
    <property type="match status" value="1"/>
</dbReference>
<keyword evidence="12" id="KW-1185">Reference proteome</keyword>
<evidence type="ECO:0000259" key="10">
    <source>
        <dbReference type="PROSITE" id="PS50003"/>
    </source>
</evidence>
<dbReference type="SMART" id="SM00033">
    <property type="entry name" value="CH"/>
    <property type="match status" value="2"/>
</dbReference>
<protein>
    <submittedName>
        <fullName evidence="13">Spectrin beta chain, non-erythrocytic 4</fullName>
    </submittedName>
</protein>
<dbReference type="FunFam" id="1.10.418.10:FF:000089">
    <property type="entry name" value="Spectrin beta chain"/>
    <property type="match status" value="1"/>
</dbReference>
<dbReference type="GO" id="GO:0051260">
    <property type="term" value="P:protein homooligomerization"/>
    <property type="evidence" value="ECO:0007669"/>
    <property type="project" value="InterPro"/>
</dbReference>
<evidence type="ECO:0000256" key="6">
    <source>
        <dbReference type="ARBA" id="ARBA00023203"/>
    </source>
</evidence>
<evidence type="ECO:0000313" key="13">
    <source>
        <dbReference type="RefSeq" id="XP_025770629.1"/>
    </source>
</evidence>
<gene>
    <name evidence="13" type="primary">SPTBN4</name>
</gene>
<proteinExistence type="inferred from homology"/>
<evidence type="ECO:0000256" key="4">
    <source>
        <dbReference type="ARBA" id="ARBA00022490"/>
    </source>
</evidence>
<dbReference type="Gene3D" id="1.20.58.60">
    <property type="match status" value="9"/>
</dbReference>
<feature type="domain" description="PH" evidence="10">
    <location>
        <begin position="1826"/>
        <end position="1938"/>
    </location>
</feature>
<dbReference type="FunFam" id="1.20.58.60:FF:000210">
    <property type="entry name" value="Spectrin beta chain"/>
    <property type="match status" value="1"/>
</dbReference>
<evidence type="ECO:0000259" key="11">
    <source>
        <dbReference type="PROSITE" id="PS50021"/>
    </source>
</evidence>
<dbReference type="SUPFAM" id="SSF46966">
    <property type="entry name" value="Spectrin repeat"/>
    <property type="match status" value="10"/>
</dbReference>
<dbReference type="Pfam" id="PF15410">
    <property type="entry name" value="PH_9"/>
    <property type="match status" value="1"/>
</dbReference>
<feature type="compositionally biased region" description="Basic and acidic residues" evidence="9">
    <location>
        <begin position="1676"/>
        <end position="1686"/>
    </location>
</feature>
<dbReference type="CDD" id="cd00176">
    <property type="entry name" value="SPEC"/>
    <property type="match status" value="5"/>
</dbReference>
<dbReference type="FunFam" id="1.20.58.60:FF:000305">
    <property type="entry name" value="Spectrin beta chain"/>
    <property type="match status" value="1"/>
</dbReference>
<dbReference type="GO" id="GO:0005856">
    <property type="term" value="C:cytoskeleton"/>
    <property type="evidence" value="ECO:0007669"/>
    <property type="project" value="UniProtKB-SubCell"/>
</dbReference>
<dbReference type="InterPro" id="IPR011993">
    <property type="entry name" value="PH-like_dom_sf"/>
</dbReference>
<dbReference type="FunFam" id="1.20.58.60:FF:000011">
    <property type="entry name" value="Spectrin beta chain"/>
    <property type="match status" value="1"/>
</dbReference>
<dbReference type="RefSeq" id="XP_025770629.1">
    <property type="nucleotide sequence ID" value="XM_025914844.1"/>
</dbReference>
<dbReference type="Pfam" id="PF00435">
    <property type="entry name" value="Spectrin"/>
    <property type="match status" value="10"/>
</dbReference>
<keyword evidence="6" id="KW-0009">Actin-binding</keyword>
<dbReference type="GO" id="GO:0003779">
    <property type="term" value="F:actin binding"/>
    <property type="evidence" value="ECO:0007669"/>
    <property type="project" value="UniProtKB-KW"/>
</dbReference>
<dbReference type="GO" id="GO:0005543">
    <property type="term" value="F:phospholipid binding"/>
    <property type="evidence" value="ECO:0007669"/>
    <property type="project" value="InterPro"/>
</dbReference>
<feature type="domain" description="Calponin-homology (CH)" evidence="11">
    <location>
        <begin position="1"/>
        <end position="122"/>
    </location>
</feature>
<dbReference type="CTD" id="57731"/>
<dbReference type="InterPro" id="IPR002017">
    <property type="entry name" value="Spectrin_repeat"/>
</dbReference>
<evidence type="ECO:0000256" key="3">
    <source>
        <dbReference type="ARBA" id="ARBA00022467"/>
    </source>
</evidence>
<feature type="region of interest" description="Disordered" evidence="9">
    <location>
        <begin position="2223"/>
        <end position="2251"/>
    </location>
</feature>
<dbReference type="FunFam" id="1.20.58.60:FF:000244">
    <property type="entry name" value="Spectrin beta chain"/>
    <property type="match status" value="1"/>
</dbReference>
<dbReference type="FunFam" id="2.30.29.30:FF:000024">
    <property type="entry name" value="Spectrin beta chain"/>
    <property type="match status" value="1"/>
</dbReference>
<evidence type="ECO:0000256" key="7">
    <source>
        <dbReference type="ARBA" id="ARBA00023212"/>
    </source>
</evidence>
<dbReference type="PRINTS" id="PR00683">
    <property type="entry name" value="SPECTRINPH"/>
</dbReference>
<evidence type="ECO:0000256" key="1">
    <source>
        <dbReference type="ARBA" id="ARBA00004245"/>
    </source>
</evidence>
<keyword evidence="4" id="KW-0963">Cytoplasm</keyword>
<dbReference type="GeneID" id="112851316"/>
<feature type="compositionally biased region" description="Basic and acidic residues" evidence="9">
    <location>
        <begin position="27"/>
        <end position="37"/>
    </location>
</feature>
<dbReference type="FunFam" id="1.20.58.60:FF:000019">
    <property type="entry name" value="Spectrin beta chain"/>
    <property type="match status" value="1"/>
</dbReference>
<dbReference type="InterPro" id="IPR001849">
    <property type="entry name" value="PH_domain"/>
</dbReference>
<feature type="coiled-coil region" evidence="8">
    <location>
        <begin position="246"/>
        <end position="280"/>
    </location>
</feature>
<feature type="compositionally biased region" description="Basic and acidic residues" evidence="9">
    <location>
        <begin position="1770"/>
        <end position="1785"/>
    </location>
</feature>
<keyword evidence="5" id="KW-0677">Repeat</keyword>
<feature type="region of interest" description="Disordered" evidence="9">
    <location>
        <begin position="1"/>
        <end position="38"/>
    </location>
</feature>
<keyword evidence="3" id="KW-0117">Actin capping</keyword>
<feature type="domain" description="Calponin-homology (CH)" evidence="11">
    <location>
        <begin position="137"/>
        <end position="241"/>
    </location>
</feature>
<dbReference type="PROSITE" id="PS50003">
    <property type="entry name" value="PH_DOMAIN"/>
    <property type="match status" value="1"/>
</dbReference>
<dbReference type="PANTHER" id="PTHR11915">
    <property type="entry name" value="SPECTRIN/FILAMIN RELATED CYTOSKELETAL PROTEIN"/>
    <property type="match status" value="1"/>
</dbReference>
<dbReference type="InterPro" id="IPR001605">
    <property type="entry name" value="PH_dom-spectrin-type"/>
</dbReference>
<keyword evidence="7" id="KW-0206">Cytoskeleton</keyword>
<dbReference type="GO" id="GO:0016020">
    <property type="term" value="C:membrane"/>
    <property type="evidence" value="ECO:0007669"/>
    <property type="project" value="UniProtKB-ARBA"/>
</dbReference>
<evidence type="ECO:0000256" key="2">
    <source>
        <dbReference type="ARBA" id="ARBA00006826"/>
    </source>
</evidence>
<dbReference type="Gene3D" id="1.10.418.10">
    <property type="entry name" value="Calponin-like domain"/>
    <property type="match status" value="2"/>
</dbReference>
<feature type="compositionally biased region" description="Basic and acidic residues" evidence="9">
    <location>
        <begin position="1635"/>
        <end position="1662"/>
    </location>
</feature>
<dbReference type="PROSITE" id="PS50021">
    <property type="entry name" value="CH"/>
    <property type="match status" value="2"/>
</dbReference>
<dbReference type="GO" id="GO:0005737">
    <property type="term" value="C:cytoplasm"/>
    <property type="evidence" value="ECO:0007669"/>
    <property type="project" value="UniProtKB-ARBA"/>
</dbReference>
<accession>A0A6P6H4R4</accession>
<dbReference type="SUPFAM" id="SSF47576">
    <property type="entry name" value="Calponin-homology domain, CH-domain"/>
    <property type="match status" value="1"/>
</dbReference>
<evidence type="ECO:0000256" key="5">
    <source>
        <dbReference type="ARBA" id="ARBA00022737"/>
    </source>
</evidence>
<keyword evidence="8" id="KW-0175">Coiled coil</keyword>
<feature type="region of interest" description="Disordered" evidence="9">
    <location>
        <begin position="1595"/>
        <end position="1828"/>
    </location>
</feature>
<evidence type="ECO:0000256" key="8">
    <source>
        <dbReference type="SAM" id="Coils"/>
    </source>
</evidence>
<feature type="region of interest" description="Disordered" evidence="9">
    <location>
        <begin position="2002"/>
        <end position="2027"/>
    </location>
</feature>
<dbReference type="Proteomes" id="UP000515131">
    <property type="component" value="Unplaced"/>
</dbReference>